<dbReference type="Gene3D" id="3.30.450.20">
    <property type="entry name" value="PAS domain"/>
    <property type="match status" value="1"/>
</dbReference>
<dbReference type="eggNOG" id="COG2200">
    <property type="taxonomic scope" value="Bacteria"/>
</dbReference>
<accession>A0A0A0M8F0</accession>
<dbReference type="GO" id="GO:0000160">
    <property type="term" value="P:phosphorelay signal transduction system"/>
    <property type="evidence" value="ECO:0007669"/>
    <property type="project" value="InterPro"/>
</dbReference>
<dbReference type="SMART" id="SM00052">
    <property type="entry name" value="EAL"/>
    <property type="match status" value="1"/>
</dbReference>
<reference evidence="6 7" key="1">
    <citation type="submission" date="2013-08" db="EMBL/GenBank/DDBJ databases">
        <title>Genomic analysis of Lysobacter defluvii.</title>
        <authorList>
            <person name="Wang Q."/>
            <person name="Wang G."/>
        </authorList>
    </citation>
    <scope>NUCLEOTIDE SEQUENCE [LARGE SCALE GENOMIC DNA]</scope>
    <source>
        <strain evidence="6 7">IMMIB APB-9</strain>
    </source>
</reference>
<dbReference type="Proteomes" id="UP000030003">
    <property type="component" value="Unassembled WGS sequence"/>
</dbReference>
<dbReference type="STRING" id="1385515.GCA_000423325_00452"/>
<feature type="domain" description="EAL" evidence="4">
    <location>
        <begin position="443"/>
        <end position="691"/>
    </location>
</feature>
<dbReference type="InterPro" id="IPR050706">
    <property type="entry name" value="Cyclic-di-GMP_PDE-like"/>
</dbReference>
<dbReference type="Pfam" id="PF00563">
    <property type="entry name" value="EAL"/>
    <property type="match status" value="1"/>
</dbReference>
<dbReference type="CDD" id="cd00130">
    <property type="entry name" value="PAS"/>
    <property type="match status" value="1"/>
</dbReference>
<dbReference type="Pfam" id="PF13426">
    <property type="entry name" value="PAS_9"/>
    <property type="match status" value="1"/>
</dbReference>
<dbReference type="InterPro" id="IPR035965">
    <property type="entry name" value="PAS-like_dom_sf"/>
</dbReference>
<protein>
    <submittedName>
        <fullName evidence="6">Membrane protein</fullName>
    </submittedName>
</protein>
<dbReference type="InterPro" id="IPR011006">
    <property type="entry name" value="CheY-like_superfamily"/>
</dbReference>
<comment type="caution">
    <text evidence="6">The sequence shown here is derived from an EMBL/GenBank/DDBJ whole genome shotgun (WGS) entry which is preliminary data.</text>
</comment>
<dbReference type="EMBL" id="AVBH01000100">
    <property type="protein sequence ID" value="KGO98297.1"/>
    <property type="molecule type" value="Genomic_DNA"/>
</dbReference>
<dbReference type="OrthoDB" id="7052318at2"/>
<evidence type="ECO:0000256" key="1">
    <source>
        <dbReference type="PROSITE-ProRule" id="PRU00169"/>
    </source>
</evidence>
<evidence type="ECO:0000259" key="5">
    <source>
        <dbReference type="PROSITE" id="PS50887"/>
    </source>
</evidence>
<proteinExistence type="predicted"/>
<sequence length="691" mass="75568">MPPVEETTLRLLVIDDSVEAAEAIVSGLRNSGLAARPSRPEDADGLGELLSGPPADLALVALDATLIPPEQVVAQISDSGKDLPVLLVVDSIDDAVARRAMELGVRGVVLRGDREQVASVVRDAFADRNARRALRRLESQLRETERRCDALIESSRDPIAYVHEGMHIRANEAYLEMFGFETFEDIEGMSLLDLVAPQHVDGFRQLLRDLGRGEPPPPRYEVEARTLEGESFPAVMEFTPATWEGESCLQVVLRRQEVDPGLAREVEELRHRDVVTGLLNRPTFLRSLEELVKDAAQGGSHAVLMVEPDHYARLLEEIGLDAADSLLAAFARRLETALGDGDQCGRLGEHQFGVLRRGSDYHATVQLAEKIRTCFADAVLEAGESTLNVTVSVGGVQVGEKIASLNEVLAKAQQTIQNASSVGGNRAQVFDPGAVDRAEEERIAAWVDRIRGALDADGFVLHYQPLIALHGQPGECYDTFLRLRDEDGALTQPMDFLPIAEEHGLLWEIDRWLVREAIARLGGLRVAGRQVILMVRVSDASLQDDSLVNLVREQLSRHGVDGRQLILQLAEPRVSTQLRAAQEFRVRLADMGVRMVLEQFGSGLNSVQLLGHFDADMVRIDHSFSEDLATSPDSQERLRALASQAQALGKEVIVDSVGDASTMTALFSGGISYAQGDFLAPAGPEMDYDFG</sequence>
<dbReference type="InterPro" id="IPR043128">
    <property type="entry name" value="Rev_trsase/Diguanyl_cyclase"/>
</dbReference>
<dbReference type="InterPro" id="IPR035919">
    <property type="entry name" value="EAL_sf"/>
</dbReference>
<dbReference type="PANTHER" id="PTHR33121:SF79">
    <property type="entry name" value="CYCLIC DI-GMP PHOSPHODIESTERASE PDED-RELATED"/>
    <property type="match status" value="1"/>
</dbReference>
<evidence type="ECO:0000256" key="2">
    <source>
        <dbReference type="SAM" id="Coils"/>
    </source>
</evidence>
<dbReference type="Gene3D" id="3.30.70.270">
    <property type="match status" value="1"/>
</dbReference>
<organism evidence="6 7">
    <name type="scientific">Lysobacter defluvii IMMIB APB-9 = DSM 18482</name>
    <dbReference type="NCBI Taxonomy" id="1385515"/>
    <lineage>
        <taxon>Bacteria</taxon>
        <taxon>Pseudomonadati</taxon>
        <taxon>Pseudomonadota</taxon>
        <taxon>Gammaproteobacteria</taxon>
        <taxon>Lysobacterales</taxon>
        <taxon>Lysobacteraceae</taxon>
        <taxon>Novilysobacter</taxon>
    </lineage>
</organism>
<dbReference type="GO" id="GO:0071111">
    <property type="term" value="F:cyclic-guanylate-specific phosphodiesterase activity"/>
    <property type="evidence" value="ECO:0007669"/>
    <property type="project" value="InterPro"/>
</dbReference>
<dbReference type="SUPFAM" id="SSF55073">
    <property type="entry name" value="Nucleotide cyclase"/>
    <property type="match status" value="1"/>
</dbReference>
<dbReference type="CDD" id="cd01948">
    <property type="entry name" value="EAL"/>
    <property type="match status" value="1"/>
</dbReference>
<dbReference type="InterPro" id="IPR029787">
    <property type="entry name" value="Nucleotide_cyclase"/>
</dbReference>
<dbReference type="NCBIfam" id="TIGR00254">
    <property type="entry name" value="GGDEF"/>
    <property type="match status" value="1"/>
</dbReference>
<name>A0A0A0M8F0_9GAMM</name>
<dbReference type="AlphaFoldDB" id="A0A0A0M8F0"/>
<dbReference type="NCBIfam" id="TIGR00229">
    <property type="entry name" value="sensory_box"/>
    <property type="match status" value="1"/>
</dbReference>
<evidence type="ECO:0000259" key="3">
    <source>
        <dbReference type="PROSITE" id="PS50110"/>
    </source>
</evidence>
<gene>
    <name evidence="6" type="ORF">N791_02490</name>
</gene>
<feature type="domain" description="Response regulatory" evidence="3">
    <location>
        <begin position="10"/>
        <end position="126"/>
    </location>
</feature>
<dbReference type="Gene3D" id="3.40.50.2300">
    <property type="match status" value="1"/>
</dbReference>
<dbReference type="Gene3D" id="3.20.20.450">
    <property type="entry name" value="EAL domain"/>
    <property type="match status" value="1"/>
</dbReference>
<feature type="domain" description="GGDEF" evidence="5">
    <location>
        <begin position="299"/>
        <end position="432"/>
    </location>
</feature>
<keyword evidence="1" id="KW-0597">Phosphoprotein</keyword>
<dbReference type="SUPFAM" id="SSF55785">
    <property type="entry name" value="PYP-like sensor domain (PAS domain)"/>
    <property type="match status" value="1"/>
</dbReference>
<evidence type="ECO:0000259" key="4">
    <source>
        <dbReference type="PROSITE" id="PS50883"/>
    </source>
</evidence>
<dbReference type="SUPFAM" id="SSF141868">
    <property type="entry name" value="EAL domain-like"/>
    <property type="match status" value="1"/>
</dbReference>
<dbReference type="InterPro" id="IPR001633">
    <property type="entry name" value="EAL_dom"/>
</dbReference>
<dbReference type="InterPro" id="IPR000160">
    <property type="entry name" value="GGDEF_dom"/>
</dbReference>
<keyword evidence="7" id="KW-1185">Reference proteome</keyword>
<dbReference type="SUPFAM" id="SSF52172">
    <property type="entry name" value="CheY-like"/>
    <property type="match status" value="1"/>
</dbReference>
<dbReference type="PROSITE" id="PS50883">
    <property type="entry name" value="EAL"/>
    <property type="match status" value="1"/>
</dbReference>
<dbReference type="PROSITE" id="PS50887">
    <property type="entry name" value="GGDEF"/>
    <property type="match status" value="1"/>
</dbReference>
<dbReference type="PANTHER" id="PTHR33121">
    <property type="entry name" value="CYCLIC DI-GMP PHOSPHODIESTERASE PDEF"/>
    <property type="match status" value="1"/>
</dbReference>
<dbReference type="SMART" id="SM00267">
    <property type="entry name" value="GGDEF"/>
    <property type="match status" value="1"/>
</dbReference>
<dbReference type="SMART" id="SM00091">
    <property type="entry name" value="PAS"/>
    <property type="match status" value="1"/>
</dbReference>
<dbReference type="InterPro" id="IPR000014">
    <property type="entry name" value="PAS"/>
</dbReference>
<dbReference type="InterPro" id="IPR001789">
    <property type="entry name" value="Sig_transdc_resp-reg_receiver"/>
</dbReference>
<keyword evidence="2" id="KW-0175">Coiled coil</keyword>
<dbReference type="PROSITE" id="PS50110">
    <property type="entry name" value="RESPONSE_REGULATORY"/>
    <property type="match status" value="1"/>
</dbReference>
<dbReference type="RefSeq" id="WP_027068987.1">
    <property type="nucleotide sequence ID" value="NZ_AUHT01000005.1"/>
</dbReference>
<dbReference type="Pfam" id="PF00990">
    <property type="entry name" value="GGDEF"/>
    <property type="match status" value="1"/>
</dbReference>
<dbReference type="eggNOG" id="COG2199">
    <property type="taxonomic scope" value="Bacteria"/>
</dbReference>
<evidence type="ECO:0000313" key="6">
    <source>
        <dbReference type="EMBL" id="KGO98297.1"/>
    </source>
</evidence>
<dbReference type="eggNOG" id="COG3706">
    <property type="taxonomic scope" value="Bacteria"/>
</dbReference>
<feature type="modified residue" description="4-aspartylphosphate" evidence="1">
    <location>
        <position position="63"/>
    </location>
</feature>
<evidence type="ECO:0000313" key="7">
    <source>
        <dbReference type="Proteomes" id="UP000030003"/>
    </source>
</evidence>
<feature type="coiled-coil region" evidence="2">
    <location>
        <begin position="127"/>
        <end position="154"/>
    </location>
</feature>
<dbReference type="CDD" id="cd01949">
    <property type="entry name" value="GGDEF"/>
    <property type="match status" value="1"/>
</dbReference>